<gene>
    <name evidence="1" type="ORF">HU200_038460</name>
</gene>
<sequence>MDPWPPGTRAVTSACGKASHAAGSICTVSLRSTSLTNA</sequence>
<accession>A0A835BIH3</accession>
<reference evidence="1" key="1">
    <citation type="submission" date="2020-07" db="EMBL/GenBank/DDBJ databases">
        <title>Genome sequence and genetic diversity analysis of an under-domesticated orphan crop, white fonio (Digitaria exilis).</title>
        <authorList>
            <person name="Bennetzen J.L."/>
            <person name="Chen S."/>
            <person name="Ma X."/>
            <person name="Wang X."/>
            <person name="Yssel A.E.J."/>
            <person name="Chaluvadi S.R."/>
            <person name="Johnson M."/>
            <person name="Gangashetty P."/>
            <person name="Hamidou F."/>
            <person name="Sanogo M.D."/>
            <person name="Zwaenepoel A."/>
            <person name="Wallace J."/>
            <person name="Van De Peer Y."/>
            <person name="Van Deynze A."/>
        </authorList>
    </citation>
    <scope>NUCLEOTIDE SEQUENCE</scope>
    <source>
        <tissue evidence="1">Leaves</tissue>
    </source>
</reference>
<name>A0A835BIH3_9POAL</name>
<evidence type="ECO:0000313" key="2">
    <source>
        <dbReference type="Proteomes" id="UP000636709"/>
    </source>
</evidence>
<organism evidence="1 2">
    <name type="scientific">Digitaria exilis</name>
    <dbReference type="NCBI Taxonomy" id="1010633"/>
    <lineage>
        <taxon>Eukaryota</taxon>
        <taxon>Viridiplantae</taxon>
        <taxon>Streptophyta</taxon>
        <taxon>Embryophyta</taxon>
        <taxon>Tracheophyta</taxon>
        <taxon>Spermatophyta</taxon>
        <taxon>Magnoliopsida</taxon>
        <taxon>Liliopsida</taxon>
        <taxon>Poales</taxon>
        <taxon>Poaceae</taxon>
        <taxon>PACMAD clade</taxon>
        <taxon>Panicoideae</taxon>
        <taxon>Panicodae</taxon>
        <taxon>Paniceae</taxon>
        <taxon>Anthephorinae</taxon>
        <taxon>Digitaria</taxon>
    </lineage>
</organism>
<proteinExistence type="predicted"/>
<protein>
    <submittedName>
        <fullName evidence="1">Uncharacterized protein</fullName>
    </submittedName>
</protein>
<dbReference type="EMBL" id="JACEFO010001913">
    <property type="protein sequence ID" value="KAF8694130.1"/>
    <property type="molecule type" value="Genomic_DNA"/>
</dbReference>
<evidence type="ECO:0000313" key="1">
    <source>
        <dbReference type="EMBL" id="KAF8694130.1"/>
    </source>
</evidence>
<keyword evidence="2" id="KW-1185">Reference proteome</keyword>
<dbReference type="AlphaFoldDB" id="A0A835BIH3"/>
<dbReference type="Proteomes" id="UP000636709">
    <property type="component" value="Unassembled WGS sequence"/>
</dbReference>
<comment type="caution">
    <text evidence="1">The sequence shown here is derived from an EMBL/GenBank/DDBJ whole genome shotgun (WGS) entry which is preliminary data.</text>
</comment>